<dbReference type="PANTHER" id="PTHR46190:SF1">
    <property type="entry name" value="SI:CH211-201H21.5"/>
    <property type="match status" value="1"/>
</dbReference>
<dbReference type="InterPro" id="IPR001910">
    <property type="entry name" value="Inosine/uridine_hydrolase_dom"/>
</dbReference>
<dbReference type="SUPFAM" id="SSF53590">
    <property type="entry name" value="Nucleoside hydrolase"/>
    <property type="match status" value="1"/>
</dbReference>
<dbReference type="PANTHER" id="PTHR46190">
    <property type="entry name" value="SI:CH211-201H21.5-RELATED"/>
    <property type="match status" value="1"/>
</dbReference>
<dbReference type="InterPro" id="IPR036452">
    <property type="entry name" value="Ribo_hydro-like"/>
</dbReference>
<dbReference type="Pfam" id="PF01156">
    <property type="entry name" value="IU_nuc_hydro"/>
    <property type="match status" value="1"/>
</dbReference>
<dbReference type="EMBL" id="GIIL01000844">
    <property type="protein sequence ID" value="NOV44570.1"/>
    <property type="molecule type" value="Transcribed_RNA"/>
</dbReference>
<comment type="similarity">
    <text evidence="1">Belongs to the IUNH family.</text>
</comment>
<proteinExistence type="inferred from homology"/>
<reference evidence="4" key="1">
    <citation type="submission" date="2020-03" db="EMBL/GenBank/DDBJ databases">
        <title>Transcriptomic Profiling of the Digestive Tract of the Rat Flea, Xenopsylla cheopis, Following Blood Feeding and Infection with Yersinia pestis.</title>
        <authorList>
            <person name="Bland D.M."/>
            <person name="Martens C.A."/>
            <person name="Virtaneva K."/>
            <person name="Kanakabandi K."/>
            <person name="Long D."/>
            <person name="Rosenke R."/>
            <person name="Saturday G.A."/>
            <person name="Hoyt F.H."/>
            <person name="Bruno D.P."/>
            <person name="Ribeiro J.M.C."/>
            <person name="Hinnebusch J."/>
        </authorList>
    </citation>
    <scope>NUCLEOTIDE SEQUENCE</scope>
</reference>
<evidence type="ECO:0000259" key="3">
    <source>
        <dbReference type="Pfam" id="PF01156"/>
    </source>
</evidence>
<feature type="domain" description="Inosine/uridine-preferring nucleoside hydrolase" evidence="3">
    <location>
        <begin position="81"/>
        <end position="385"/>
    </location>
</feature>
<evidence type="ECO:0000256" key="1">
    <source>
        <dbReference type="ARBA" id="ARBA00009176"/>
    </source>
</evidence>
<dbReference type="GO" id="GO:0016799">
    <property type="term" value="F:hydrolase activity, hydrolyzing N-glycosyl compounds"/>
    <property type="evidence" value="ECO:0007669"/>
    <property type="project" value="InterPro"/>
</dbReference>
<name>A0A6M2DG17_XENCH</name>
<accession>A0A6M2DG17</accession>
<feature type="compositionally biased region" description="Basic and acidic residues" evidence="2">
    <location>
        <begin position="65"/>
        <end position="76"/>
    </location>
</feature>
<feature type="region of interest" description="Disordered" evidence="2">
    <location>
        <begin position="62"/>
        <end position="81"/>
    </location>
</feature>
<dbReference type="Gene3D" id="3.90.245.10">
    <property type="entry name" value="Ribonucleoside hydrolase-like"/>
    <property type="match status" value="1"/>
</dbReference>
<protein>
    <submittedName>
        <fullName evidence="4">Putative inosine-uridine preferring nucleoside hydrolase</fullName>
    </submittedName>
</protein>
<keyword evidence="4" id="KW-0378">Hydrolase</keyword>
<evidence type="ECO:0000256" key="2">
    <source>
        <dbReference type="SAM" id="MobiDB-lite"/>
    </source>
</evidence>
<dbReference type="AlphaFoldDB" id="A0A6M2DG17"/>
<dbReference type="InterPro" id="IPR052775">
    <property type="entry name" value="IUN_hydrolase"/>
</dbReference>
<sequence>MNSAAKMILSRYCSATNILNKCARLSISPSPRTYLTQCRSSKNGLFETTLVSKNPQLVLSASYGKKGEHKDDDKKKSPPKVVVDLDAGSDDAIALLMLLAAHKRCDIDLKAITCVGGNARLDNVVVNTMRVLEATGQTEIPVYKGCKEALIPAKVENPEEEGWHGKDGFGDVKHKTQPNMCRLKEEHAVIALNQLACKHAGELTMIFLGPLTNVAICMKMFPKFVKRVKQFYVMGGNWMGVGNISNAAEFNFGMDPESAHIFFSNVLNQVVILPWETCFNSKLTAKWRMETMGKIDNPYMKLMNAVEASIFKMHPHVAYEACDPSCVACMLNPKVIKKFVDIHIGIELNGKLTRGQMVLDHTRSMKDSCKPNVKIVTALNTEIFKKMLMFAAGHKNAGY</sequence>
<evidence type="ECO:0000313" key="4">
    <source>
        <dbReference type="EMBL" id="NOV44570.1"/>
    </source>
</evidence>
<organism evidence="4">
    <name type="scientific">Xenopsylla cheopis</name>
    <name type="common">Oriental rat flea</name>
    <name type="synonym">Pulex cheopis</name>
    <dbReference type="NCBI Taxonomy" id="163159"/>
    <lineage>
        <taxon>Eukaryota</taxon>
        <taxon>Metazoa</taxon>
        <taxon>Ecdysozoa</taxon>
        <taxon>Arthropoda</taxon>
        <taxon>Hexapoda</taxon>
        <taxon>Insecta</taxon>
        <taxon>Pterygota</taxon>
        <taxon>Neoptera</taxon>
        <taxon>Endopterygota</taxon>
        <taxon>Siphonaptera</taxon>
        <taxon>Pulicidae</taxon>
        <taxon>Xenopsyllinae</taxon>
        <taxon>Xenopsylla</taxon>
    </lineage>
</organism>